<evidence type="ECO:0000256" key="4">
    <source>
        <dbReference type="ARBA" id="ARBA00022679"/>
    </source>
</evidence>
<evidence type="ECO:0000313" key="9">
    <source>
        <dbReference type="Proteomes" id="UP000197424"/>
    </source>
</evidence>
<feature type="site" description="Transition state stabilizer" evidence="7">
    <location>
        <position position="23"/>
    </location>
</feature>
<dbReference type="Gene3D" id="3.90.550.10">
    <property type="entry name" value="Spore Coat Polysaccharide Biosynthesis Protein SpsA, Chain A"/>
    <property type="match status" value="1"/>
</dbReference>
<comment type="pathway">
    <text evidence="2 7">Isoprenoid biosynthesis; isopentenyl diphosphate biosynthesis via DXP pathway; isopentenyl diphosphate from 1-deoxy-D-xylulose 5-phosphate: step 2/6.</text>
</comment>
<dbReference type="CDD" id="cd02516">
    <property type="entry name" value="CDP-ME_synthetase"/>
    <property type="match status" value="1"/>
</dbReference>
<name>A0A248LGV2_9NEIS</name>
<keyword evidence="5 7" id="KW-0548">Nucleotidyltransferase</keyword>
<protein>
    <recommendedName>
        <fullName evidence="7">2-C-methyl-D-erythritol 4-phosphate cytidylyltransferase</fullName>
        <ecNumber evidence="7">2.7.7.60</ecNumber>
    </recommendedName>
    <alternativeName>
        <fullName evidence="7">4-diphosphocytidyl-2C-methyl-D-erythritol synthase</fullName>
    </alternativeName>
    <alternativeName>
        <fullName evidence="7">MEP cytidylyltransferase</fullName>
        <shortName evidence="7">MCT</shortName>
    </alternativeName>
</protein>
<proteinExistence type="inferred from homology"/>
<dbReference type="PROSITE" id="PS01295">
    <property type="entry name" value="ISPD"/>
    <property type="match status" value="1"/>
</dbReference>
<comment type="catalytic activity">
    <reaction evidence="1 7">
        <text>2-C-methyl-D-erythritol 4-phosphate + CTP + H(+) = 4-CDP-2-C-methyl-D-erythritol + diphosphate</text>
        <dbReference type="Rhea" id="RHEA:13429"/>
        <dbReference type="ChEBI" id="CHEBI:15378"/>
        <dbReference type="ChEBI" id="CHEBI:33019"/>
        <dbReference type="ChEBI" id="CHEBI:37563"/>
        <dbReference type="ChEBI" id="CHEBI:57823"/>
        <dbReference type="ChEBI" id="CHEBI:58262"/>
        <dbReference type="EC" id="2.7.7.60"/>
    </reaction>
</comment>
<evidence type="ECO:0000256" key="2">
    <source>
        <dbReference type="ARBA" id="ARBA00004787"/>
    </source>
</evidence>
<evidence type="ECO:0000256" key="5">
    <source>
        <dbReference type="ARBA" id="ARBA00022695"/>
    </source>
</evidence>
<sequence length="230" mass="24935">MSRCLALVPAAGGGSRMGADRPKQYLDLAGAPLLAHTLRRLLAEPRLARVLVVLAPDDVWFDRFDWPRDVRLEILRVGGATRAESVRNGLLHAGAAADDWVLVHDAARCCLPPDALDRLIDTLQADPVGGLLALPVADTLKRETSGQRVAQTVSREGLWLAQTPQMFRVGMLVLALDRPLDRTVTDEASAIERLGLVPRLVTGDALNFKVTWPHDLVLARAVLGLDNAGK</sequence>
<gene>
    <name evidence="7" type="primary">ispD</name>
    <name evidence="8" type="ORF">LHGZ1_0858</name>
</gene>
<dbReference type="Pfam" id="PF01128">
    <property type="entry name" value="IspD"/>
    <property type="match status" value="1"/>
</dbReference>
<dbReference type="GO" id="GO:0050518">
    <property type="term" value="F:2-C-methyl-D-erythritol 4-phosphate cytidylyltransferase activity"/>
    <property type="evidence" value="ECO:0007669"/>
    <property type="project" value="UniProtKB-UniRule"/>
</dbReference>
<comment type="function">
    <text evidence="7">Catalyzes the formation of 4-diphosphocytidyl-2-C-methyl-D-erythritol from CTP and 2-C-methyl-D-erythritol 4-phosphate (MEP).</text>
</comment>
<evidence type="ECO:0000256" key="3">
    <source>
        <dbReference type="ARBA" id="ARBA00009789"/>
    </source>
</evidence>
<evidence type="ECO:0000256" key="7">
    <source>
        <dbReference type="HAMAP-Rule" id="MF_00108"/>
    </source>
</evidence>
<dbReference type="RefSeq" id="WP_088860242.1">
    <property type="nucleotide sequence ID" value="NZ_CP022115.1"/>
</dbReference>
<evidence type="ECO:0000256" key="6">
    <source>
        <dbReference type="ARBA" id="ARBA00023229"/>
    </source>
</evidence>
<accession>A0A248LGV2</accession>
<dbReference type="FunFam" id="3.90.550.10:FF:000003">
    <property type="entry name" value="2-C-methyl-D-erythritol 4-phosphate cytidylyltransferase"/>
    <property type="match status" value="1"/>
</dbReference>
<dbReference type="EC" id="2.7.7.60" evidence="7"/>
<dbReference type="InterPro" id="IPR029044">
    <property type="entry name" value="Nucleotide-diphossugar_trans"/>
</dbReference>
<dbReference type="NCBIfam" id="TIGR00453">
    <property type="entry name" value="ispD"/>
    <property type="match status" value="1"/>
</dbReference>
<feature type="site" description="Positions MEP for the nucleophilic attack" evidence="7">
    <location>
        <position position="155"/>
    </location>
</feature>
<evidence type="ECO:0000256" key="1">
    <source>
        <dbReference type="ARBA" id="ARBA00001282"/>
    </source>
</evidence>
<dbReference type="InterPro" id="IPR034683">
    <property type="entry name" value="IspD/TarI"/>
</dbReference>
<dbReference type="SUPFAM" id="SSF53448">
    <property type="entry name" value="Nucleotide-diphospho-sugar transferases"/>
    <property type="match status" value="1"/>
</dbReference>
<feature type="site" description="Positions MEP for the nucleophilic attack" evidence="7">
    <location>
        <position position="209"/>
    </location>
</feature>
<organism evidence="8 9">
    <name type="scientific">Laribacter hongkongensis</name>
    <dbReference type="NCBI Taxonomy" id="168471"/>
    <lineage>
        <taxon>Bacteria</taxon>
        <taxon>Pseudomonadati</taxon>
        <taxon>Pseudomonadota</taxon>
        <taxon>Betaproteobacteria</taxon>
        <taxon>Neisseriales</taxon>
        <taxon>Aquaspirillaceae</taxon>
        <taxon>Laribacter</taxon>
    </lineage>
</organism>
<feature type="site" description="Transition state stabilizer" evidence="7">
    <location>
        <position position="16"/>
    </location>
</feature>
<dbReference type="GO" id="GO:0019288">
    <property type="term" value="P:isopentenyl diphosphate biosynthetic process, methylerythritol 4-phosphate pathway"/>
    <property type="evidence" value="ECO:0007669"/>
    <property type="project" value="UniProtKB-UniRule"/>
</dbReference>
<dbReference type="InterPro" id="IPR018294">
    <property type="entry name" value="ISPD_synthase_CS"/>
</dbReference>
<keyword evidence="6 7" id="KW-0414">Isoprene biosynthesis</keyword>
<keyword evidence="4 7" id="KW-0808">Transferase</keyword>
<dbReference type="UniPathway" id="UPA00056">
    <property type="reaction ID" value="UER00093"/>
</dbReference>
<dbReference type="PANTHER" id="PTHR32125">
    <property type="entry name" value="2-C-METHYL-D-ERYTHRITOL 4-PHOSPHATE CYTIDYLYLTRANSFERASE, CHLOROPLASTIC"/>
    <property type="match status" value="1"/>
</dbReference>
<dbReference type="PANTHER" id="PTHR32125:SF4">
    <property type="entry name" value="2-C-METHYL-D-ERYTHRITOL 4-PHOSPHATE CYTIDYLYLTRANSFERASE, CHLOROPLASTIC"/>
    <property type="match status" value="1"/>
</dbReference>
<comment type="similarity">
    <text evidence="3 7">Belongs to the IspD/TarI cytidylyltransferase family. IspD subfamily.</text>
</comment>
<dbReference type="HAMAP" id="MF_00108">
    <property type="entry name" value="IspD"/>
    <property type="match status" value="1"/>
</dbReference>
<dbReference type="EMBL" id="CP022115">
    <property type="protein sequence ID" value="ASJ23689.1"/>
    <property type="molecule type" value="Genomic_DNA"/>
</dbReference>
<dbReference type="Proteomes" id="UP000197424">
    <property type="component" value="Chromosome"/>
</dbReference>
<dbReference type="OrthoDB" id="9806837at2"/>
<dbReference type="InterPro" id="IPR001228">
    <property type="entry name" value="IspD"/>
</dbReference>
<reference evidence="9" key="1">
    <citation type="submission" date="2017-06" db="EMBL/GenBank/DDBJ databases">
        <title>Whole genome sequence of Laribacter hongkongensis LHGZ1.</title>
        <authorList>
            <person name="Chen D."/>
            <person name="Wu H."/>
            <person name="Chen J."/>
        </authorList>
    </citation>
    <scope>NUCLEOTIDE SEQUENCE [LARGE SCALE GENOMIC DNA]</scope>
    <source>
        <strain evidence="9">LHGZ1</strain>
    </source>
</reference>
<dbReference type="InterPro" id="IPR050088">
    <property type="entry name" value="IspD/TarI_cytidylyltransf_bact"/>
</dbReference>
<dbReference type="AlphaFoldDB" id="A0A248LGV2"/>
<evidence type="ECO:0000313" key="8">
    <source>
        <dbReference type="EMBL" id="ASJ23689.1"/>
    </source>
</evidence>